<accession>A0A7V8NNY1</accession>
<dbReference type="PANTHER" id="PTHR12110">
    <property type="entry name" value="HYDROXYPYRUVATE ISOMERASE"/>
    <property type="match status" value="1"/>
</dbReference>
<dbReference type="Gene3D" id="3.20.20.150">
    <property type="entry name" value="Divalent-metal-dependent TIM barrel enzymes"/>
    <property type="match status" value="1"/>
</dbReference>
<dbReference type="AlphaFoldDB" id="A0A7V8NNY1"/>
<dbReference type="Proteomes" id="UP000567293">
    <property type="component" value="Unassembled WGS sequence"/>
</dbReference>
<evidence type="ECO:0000313" key="2">
    <source>
        <dbReference type="EMBL" id="MBA0084711.1"/>
    </source>
</evidence>
<dbReference type="PANTHER" id="PTHR12110:SF53">
    <property type="entry name" value="BLR5974 PROTEIN"/>
    <property type="match status" value="1"/>
</dbReference>
<evidence type="ECO:0000259" key="1">
    <source>
        <dbReference type="Pfam" id="PF01261"/>
    </source>
</evidence>
<dbReference type="InterPro" id="IPR036237">
    <property type="entry name" value="Xyl_isomerase-like_sf"/>
</dbReference>
<dbReference type="Pfam" id="PF01261">
    <property type="entry name" value="AP_endonuc_2"/>
    <property type="match status" value="1"/>
</dbReference>
<dbReference type="SUPFAM" id="SSF51658">
    <property type="entry name" value="Xylose isomerase-like"/>
    <property type="match status" value="1"/>
</dbReference>
<protein>
    <submittedName>
        <fullName evidence="2">TIM barrel protein</fullName>
    </submittedName>
</protein>
<gene>
    <name evidence="2" type="ORF">HRJ53_06935</name>
</gene>
<organism evidence="2 3">
    <name type="scientific">Candidatus Acidiferrum panamense</name>
    <dbReference type="NCBI Taxonomy" id="2741543"/>
    <lineage>
        <taxon>Bacteria</taxon>
        <taxon>Pseudomonadati</taxon>
        <taxon>Acidobacteriota</taxon>
        <taxon>Terriglobia</taxon>
        <taxon>Candidatus Acidiferrales</taxon>
        <taxon>Candidatus Acidiferrum</taxon>
    </lineage>
</organism>
<evidence type="ECO:0000313" key="3">
    <source>
        <dbReference type="Proteomes" id="UP000567293"/>
    </source>
</evidence>
<name>A0A7V8NNY1_9BACT</name>
<dbReference type="InterPro" id="IPR050312">
    <property type="entry name" value="IolE/XylAMocC-like"/>
</dbReference>
<proteinExistence type="predicted"/>
<comment type="caution">
    <text evidence="2">The sequence shown here is derived from an EMBL/GenBank/DDBJ whole genome shotgun (WGS) entry which is preliminary data.</text>
</comment>
<feature type="domain" description="Xylose isomerase-like TIM barrel" evidence="1">
    <location>
        <begin position="50"/>
        <end position="256"/>
    </location>
</feature>
<dbReference type="EMBL" id="JACDQQ010000677">
    <property type="protein sequence ID" value="MBA0084711.1"/>
    <property type="molecule type" value="Genomic_DNA"/>
</dbReference>
<keyword evidence="3" id="KW-1185">Reference proteome</keyword>
<dbReference type="InterPro" id="IPR013022">
    <property type="entry name" value="Xyl_isomerase-like_TIM-brl"/>
</dbReference>
<sequence length="274" mass="30223">MAARERIAIASYPFRDFVAGHEDKLGSGKMELKEFAAHVSVKFNIKKIEPWSAHFRSLETPYLEELRAAVADAGGAVVNVTVDGEHSPYAADTTEREKSIAFIKQWIDAAETIGSPSVRTNIPAAKDAKPEVKRTAESLLRVAEYGASKNLVVNLENDNPVSEDPFFLVKVIDKVNNPWLHALPDFANTLAAYEETYAYKGIEAMFGKAYNISHVKETEVGDGNDKIAHVDLPRTFGIAKQHGYKGYFSMEWDSPGDPYAGTTGLIEKTLKNLS</sequence>
<reference evidence="2" key="1">
    <citation type="submission" date="2020-06" db="EMBL/GenBank/DDBJ databases">
        <title>Legume-microbial interactions unlock mineral nutrients during tropical forest succession.</title>
        <authorList>
            <person name="Epihov D.Z."/>
        </authorList>
    </citation>
    <scope>NUCLEOTIDE SEQUENCE [LARGE SCALE GENOMIC DNA]</scope>
    <source>
        <strain evidence="2">Pan2503</strain>
    </source>
</reference>